<dbReference type="KEGG" id="span:AWL63_18300"/>
<keyword evidence="2" id="KW-0560">Oxidoreductase</keyword>
<evidence type="ECO:0000313" key="3">
    <source>
        <dbReference type="EMBL" id="AOH85595.1"/>
    </source>
</evidence>
<reference evidence="3 4" key="1">
    <citation type="submission" date="2016-01" db="EMBL/GenBank/DDBJ databases">
        <title>Complete genome and mega plasmid sequence of Sphingomonas panacis DCY99 elicits systemic resistance in rice to Xanthomonas oryzae.</title>
        <authorList>
            <person name="Kim Y.J."/>
            <person name="Yang D.C."/>
            <person name="Sing P."/>
        </authorList>
    </citation>
    <scope>NUCLEOTIDE SEQUENCE [LARGE SCALE GENOMIC DNA]</scope>
    <source>
        <strain evidence="3 4">DCY99</strain>
    </source>
</reference>
<comment type="similarity">
    <text evidence="1">Belongs to the short-chain dehydrogenases/reductases (SDR) family.</text>
</comment>
<dbReference type="PANTHER" id="PTHR43669">
    <property type="entry name" value="5-KETO-D-GLUCONATE 5-REDUCTASE"/>
    <property type="match status" value="1"/>
</dbReference>
<evidence type="ECO:0000313" key="4">
    <source>
        <dbReference type="Proteomes" id="UP000094256"/>
    </source>
</evidence>
<organism evidence="3 4">
    <name type="scientific">Sphingomonas panacis</name>
    <dbReference type="NCBI Taxonomy" id="1560345"/>
    <lineage>
        <taxon>Bacteria</taxon>
        <taxon>Pseudomonadati</taxon>
        <taxon>Pseudomonadota</taxon>
        <taxon>Alphaproteobacteria</taxon>
        <taxon>Sphingomonadales</taxon>
        <taxon>Sphingomonadaceae</taxon>
        <taxon>Sphingomonas</taxon>
    </lineage>
</organism>
<evidence type="ECO:0000256" key="2">
    <source>
        <dbReference type="ARBA" id="ARBA00023002"/>
    </source>
</evidence>
<dbReference type="AlphaFoldDB" id="A0A1B3ZDV6"/>
<dbReference type="GO" id="GO:0016491">
    <property type="term" value="F:oxidoreductase activity"/>
    <property type="evidence" value="ECO:0007669"/>
    <property type="project" value="UniProtKB-KW"/>
</dbReference>
<keyword evidence="4" id="KW-1185">Reference proteome</keyword>
<name>A0A1B3ZDV6_9SPHN</name>
<dbReference type="Proteomes" id="UP000094256">
    <property type="component" value="Chromosome"/>
</dbReference>
<dbReference type="InterPro" id="IPR036291">
    <property type="entry name" value="NAD(P)-bd_dom_sf"/>
</dbReference>
<dbReference type="RefSeq" id="WP_069206131.1">
    <property type="nucleotide sequence ID" value="NZ_CP014168.1"/>
</dbReference>
<dbReference type="Pfam" id="PF13561">
    <property type="entry name" value="adh_short_C2"/>
    <property type="match status" value="1"/>
</dbReference>
<accession>A0A1B3ZDV6</accession>
<gene>
    <name evidence="3" type="ORF">AWL63_18300</name>
</gene>
<evidence type="ECO:0000256" key="1">
    <source>
        <dbReference type="ARBA" id="ARBA00006484"/>
    </source>
</evidence>
<dbReference type="PANTHER" id="PTHR43669:SF3">
    <property type="entry name" value="ALCOHOL DEHYDROGENASE, PUTATIVE (AFU_ORTHOLOGUE AFUA_3G03445)-RELATED"/>
    <property type="match status" value="1"/>
</dbReference>
<dbReference type="SUPFAM" id="SSF51735">
    <property type="entry name" value="NAD(P)-binding Rossmann-fold domains"/>
    <property type="match status" value="1"/>
</dbReference>
<dbReference type="EMBL" id="CP014168">
    <property type="protein sequence ID" value="AOH85595.1"/>
    <property type="molecule type" value="Genomic_DNA"/>
</dbReference>
<dbReference type="Gene3D" id="3.40.50.720">
    <property type="entry name" value="NAD(P)-binding Rossmann-like Domain"/>
    <property type="match status" value="1"/>
</dbReference>
<dbReference type="CDD" id="cd05233">
    <property type="entry name" value="SDR_c"/>
    <property type="match status" value="1"/>
</dbReference>
<dbReference type="OrthoDB" id="9789398at2"/>
<protein>
    <submittedName>
        <fullName evidence="3">Uncharacterized protein</fullName>
    </submittedName>
</protein>
<dbReference type="PRINTS" id="PR00080">
    <property type="entry name" value="SDRFAMILY"/>
</dbReference>
<dbReference type="InterPro" id="IPR002347">
    <property type="entry name" value="SDR_fam"/>
</dbReference>
<dbReference type="PRINTS" id="PR00081">
    <property type="entry name" value="GDHRDH"/>
</dbReference>
<sequence length="256" mass="27133">MTKANYGLSGKKIVFVGASSGIGLAVATEFARQGVDLTITSHLDDVFEARDAIQKETGAKVTALKFDISRREEVIAAFADMGDIDVLVNNAGIGIPTPPADRSDKNAETFVRHFEVNVFGLYWCAQEAIARMKPGGKIIFTASIWARLAMKGNFLAYISSKHAVLGMVRSLACDLGEKGITVNAVCPGSMATEMNMNGLTADDQAALMAQMVIRPGLIDPKHLAGAYMFLASDGASEITGQEISVDRGQSIGGNQG</sequence>
<proteinExistence type="inferred from homology"/>
<dbReference type="FunFam" id="3.40.50.720:FF:000084">
    <property type="entry name" value="Short-chain dehydrogenase reductase"/>
    <property type="match status" value="1"/>
</dbReference>
<dbReference type="STRING" id="1560345.AWL63_18300"/>